<dbReference type="Proteomes" id="UP001551675">
    <property type="component" value="Unassembled WGS sequence"/>
</dbReference>
<sequence length="389" mass="40903">MNVLVIGGAGRVGRRVVAELAEHSDHDITIADRVAPGGATAAFVELDLADDVALARALADADAVVNTAGPFDLWGAKVLDAAIEHGVDYIDVCDDPAATQELMKRDPAARAFGVRAVVGLGVSPGLTNYLGVIAARDLDEVDSVATFWGDSREGMDLDEATRHADALAASFTAGRAAYTHLILQTAAEVPVWRNGEPVNERAWRTAYRVRTSNGETGVYRVIGHPEPVTMPQAITLRNCVNIGTVNVGTDRLMLPVLDRVAAGELTPEEAIADIAARLTEHPEDLVSESRGPRLPRLIGAVATGTAGGREQGIIVFPGGPVDGSMSLETARPAVVGVLRIEQAPVGVHAPEGAFDADAFLEHYAAIYWDGGETFLKDVAGPTALTVEES</sequence>
<name>A0ABV3GTE7_MICGL</name>
<dbReference type="SUPFAM" id="SSF51735">
    <property type="entry name" value="NAD(P)-binding Rossmann-fold domains"/>
    <property type="match status" value="1"/>
</dbReference>
<evidence type="ECO:0000313" key="2">
    <source>
        <dbReference type="EMBL" id="MEV0974903.1"/>
    </source>
</evidence>
<protein>
    <submittedName>
        <fullName evidence="2">Saccharopine dehydrogenase NADP-binding domain-containing protein</fullName>
    </submittedName>
</protein>
<accession>A0ABV3GTE7</accession>
<comment type="caution">
    <text evidence="2">The sequence shown here is derived from an EMBL/GenBank/DDBJ whole genome shotgun (WGS) entry which is preliminary data.</text>
</comment>
<dbReference type="RefSeq" id="WP_061254250.1">
    <property type="nucleotide sequence ID" value="NZ_JBFALK010000037.1"/>
</dbReference>
<organism evidence="2 3">
    <name type="scientific">Microtetraspora glauca</name>
    <dbReference type="NCBI Taxonomy" id="1996"/>
    <lineage>
        <taxon>Bacteria</taxon>
        <taxon>Bacillati</taxon>
        <taxon>Actinomycetota</taxon>
        <taxon>Actinomycetes</taxon>
        <taxon>Streptosporangiales</taxon>
        <taxon>Streptosporangiaceae</taxon>
        <taxon>Microtetraspora</taxon>
    </lineage>
</organism>
<dbReference type="PANTHER" id="PTHR43796">
    <property type="entry name" value="CARBOXYNORSPERMIDINE SYNTHASE"/>
    <property type="match status" value="1"/>
</dbReference>
<proteinExistence type="predicted"/>
<reference evidence="2 3" key="1">
    <citation type="submission" date="2024-06" db="EMBL/GenBank/DDBJ databases">
        <title>The Natural Products Discovery Center: Release of the First 8490 Sequenced Strains for Exploring Actinobacteria Biosynthetic Diversity.</title>
        <authorList>
            <person name="Kalkreuter E."/>
            <person name="Kautsar S.A."/>
            <person name="Yang D."/>
            <person name="Bader C.D."/>
            <person name="Teijaro C.N."/>
            <person name="Fluegel L."/>
            <person name="Davis C.M."/>
            <person name="Simpson J.R."/>
            <person name="Lauterbach L."/>
            <person name="Steele A.D."/>
            <person name="Gui C."/>
            <person name="Meng S."/>
            <person name="Li G."/>
            <person name="Viehrig K."/>
            <person name="Ye F."/>
            <person name="Su P."/>
            <person name="Kiefer A.F."/>
            <person name="Nichols A."/>
            <person name="Cepeda A.J."/>
            <person name="Yan W."/>
            <person name="Fan B."/>
            <person name="Jiang Y."/>
            <person name="Adhikari A."/>
            <person name="Zheng C.-J."/>
            <person name="Schuster L."/>
            <person name="Cowan T.M."/>
            <person name="Smanski M.J."/>
            <person name="Chevrette M.G."/>
            <person name="De Carvalho L.P.S."/>
            <person name="Shen B."/>
        </authorList>
    </citation>
    <scope>NUCLEOTIDE SEQUENCE [LARGE SCALE GENOMIC DNA]</scope>
    <source>
        <strain evidence="2 3">NPDC050100</strain>
    </source>
</reference>
<evidence type="ECO:0000259" key="1">
    <source>
        <dbReference type="Pfam" id="PF03435"/>
    </source>
</evidence>
<dbReference type="PANTHER" id="PTHR43796:SF2">
    <property type="entry name" value="CARBOXYNORSPERMIDINE SYNTHASE"/>
    <property type="match status" value="1"/>
</dbReference>
<keyword evidence="3" id="KW-1185">Reference proteome</keyword>
<feature type="domain" description="Saccharopine dehydrogenase NADP binding" evidence="1">
    <location>
        <begin position="3"/>
        <end position="116"/>
    </location>
</feature>
<dbReference type="EMBL" id="JBFALK010000037">
    <property type="protein sequence ID" value="MEV0974903.1"/>
    <property type="molecule type" value="Genomic_DNA"/>
</dbReference>
<dbReference type="Gene3D" id="3.40.50.720">
    <property type="entry name" value="NAD(P)-binding Rossmann-like Domain"/>
    <property type="match status" value="1"/>
</dbReference>
<dbReference type="InterPro" id="IPR005097">
    <property type="entry name" value="Sacchrp_dh_NADP-bd"/>
</dbReference>
<evidence type="ECO:0000313" key="3">
    <source>
        <dbReference type="Proteomes" id="UP001551675"/>
    </source>
</evidence>
<dbReference type="Pfam" id="PF03435">
    <property type="entry name" value="Sacchrp_dh_NADP"/>
    <property type="match status" value="1"/>
</dbReference>
<gene>
    <name evidence="2" type="ORF">AB0I59_40475</name>
</gene>
<dbReference type="InterPro" id="IPR036291">
    <property type="entry name" value="NAD(P)-bd_dom_sf"/>
</dbReference>
<dbReference type="Gene3D" id="3.30.360.10">
    <property type="entry name" value="Dihydrodipicolinate Reductase, domain 2"/>
    <property type="match status" value="1"/>
</dbReference>